<dbReference type="EMBL" id="VTEQ01000002">
    <property type="protein sequence ID" value="TYS54777.1"/>
    <property type="molecule type" value="Genomic_DNA"/>
</dbReference>
<proteinExistence type="predicted"/>
<organism evidence="1 2">
    <name type="scientific">Rossellomorea marisflavi</name>
    <dbReference type="NCBI Taxonomy" id="189381"/>
    <lineage>
        <taxon>Bacteria</taxon>
        <taxon>Bacillati</taxon>
        <taxon>Bacillota</taxon>
        <taxon>Bacilli</taxon>
        <taxon>Bacillales</taxon>
        <taxon>Bacillaceae</taxon>
        <taxon>Rossellomorea</taxon>
    </lineage>
</organism>
<accession>A0A5D4RU27</accession>
<dbReference type="PROSITE" id="PS51257">
    <property type="entry name" value="PROKAR_LIPOPROTEIN"/>
    <property type="match status" value="1"/>
</dbReference>
<sequence>MSGMKRFMKFLLPVGLFLLVTGCEEMIHEREPKYVHDGEGPPSMEGIYIQREEHNILIEGEELKEEGKTLSLNEFMSKNDGYFLKLKDDSELEGIKSGTKVKAWCGQILESSPPYAVCQKIEAVGEE</sequence>
<dbReference type="Gene3D" id="2.40.50.140">
    <property type="entry name" value="Nucleic acid-binding proteins"/>
    <property type="match status" value="1"/>
</dbReference>
<dbReference type="AlphaFoldDB" id="A0A5D4RU27"/>
<dbReference type="InterPro" id="IPR021598">
    <property type="entry name" value="DUF3221"/>
</dbReference>
<evidence type="ECO:0000313" key="1">
    <source>
        <dbReference type="EMBL" id="TYS54777.1"/>
    </source>
</evidence>
<name>A0A5D4RU27_9BACI</name>
<dbReference type="Pfam" id="PF11518">
    <property type="entry name" value="DUF3221"/>
    <property type="match status" value="1"/>
</dbReference>
<dbReference type="InterPro" id="IPR012340">
    <property type="entry name" value="NA-bd_OB-fold"/>
</dbReference>
<evidence type="ECO:0000313" key="2">
    <source>
        <dbReference type="Proteomes" id="UP000322997"/>
    </source>
</evidence>
<comment type="caution">
    <text evidence="1">The sequence shown here is derived from an EMBL/GenBank/DDBJ whole genome shotgun (WGS) entry which is preliminary data.</text>
</comment>
<dbReference type="Proteomes" id="UP000322997">
    <property type="component" value="Unassembled WGS sequence"/>
</dbReference>
<gene>
    <name evidence="1" type="ORF">FZC83_07465</name>
</gene>
<reference evidence="1 2" key="1">
    <citation type="submission" date="2019-08" db="EMBL/GenBank/DDBJ databases">
        <title>Bacillus genomes from the desert of Cuatro Cienegas, Coahuila.</title>
        <authorList>
            <person name="Olmedo-Alvarez G."/>
        </authorList>
    </citation>
    <scope>NUCLEOTIDE SEQUENCE [LARGE SCALE GENOMIC DNA]</scope>
    <source>
        <strain evidence="1 2">CH108_3D</strain>
    </source>
</reference>
<protein>
    <submittedName>
        <fullName evidence="1">DUF3221 domain-containing protein</fullName>
    </submittedName>
</protein>